<accession>A0ACB1A3L6</accession>
<keyword evidence="2" id="KW-1185">Reference proteome</keyword>
<gene>
    <name evidence="1" type="ORF">MENTE1834_LOCUS33495</name>
</gene>
<proteinExistence type="predicted"/>
<name>A0ACB1A3L6_MELEN</name>
<protein>
    <submittedName>
        <fullName evidence="1">Uncharacterized protein</fullName>
    </submittedName>
</protein>
<sequence length="66" mass="7789">MLERTSVDGNCHHFAFLLRPHFQKMVVKCKLIPPVKQPLVGMFKNIFLMSIIFCQSFLAFFFVFYS</sequence>
<evidence type="ECO:0000313" key="2">
    <source>
        <dbReference type="Proteomes" id="UP001497535"/>
    </source>
</evidence>
<evidence type="ECO:0000313" key="1">
    <source>
        <dbReference type="EMBL" id="CAK5086014.1"/>
    </source>
</evidence>
<reference evidence="1" key="1">
    <citation type="submission" date="2023-11" db="EMBL/GenBank/DDBJ databases">
        <authorList>
            <person name="Poullet M."/>
        </authorList>
    </citation>
    <scope>NUCLEOTIDE SEQUENCE</scope>
    <source>
        <strain evidence="1">E1834</strain>
    </source>
</reference>
<organism evidence="1 2">
    <name type="scientific">Meloidogyne enterolobii</name>
    <name type="common">Root-knot nematode worm</name>
    <name type="synonym">Meloidogyne mayaguensis</name>
    <dbReference type="NCBI Taxonomy" id="390850"/>
    <lineage>
        <taxon>Eukaryota</taxon>
        <taxon>Metazoa</taxon>
        <taxon>Ecdysozoa</taxon>
        <taxon>Nematoda</taxon>
        <taxon>Chromadorea</taxon>
        <taxon>Rhabditida</taxon>
        <taxon>Tylenchina</taxon>
        <taxon>Tylenchomorpha</taxon>
        <taxon>Tylenchoidea</taxon>
        <taxon>Meloidogynidae</taxon>
        <taxon>Meloidogyninae</taxon>
        <taxon>Meloidogyne</taxon>
    </lineage>
</organism>
<dbReference type="EMBL" id="CAVMJV010000059">
    <property type="protein sequence ID" value="CAK5086014.1"/>
    <property type="molecule type" value="Genomic_DNA"/>
</dbReference>
<dbReference type="Proteomes" id="UP001497535">
    <property type="component" value="Unassembled WGS sequence"/>
</dbReference>
<comment type="caution">
    <text evidence="1">The sequence shown here is derived from an EMBL/GenBank/DDBJ whole genome shotgun (WGS) entry which is preliminary data.</text>
</comment>